<protein>
    <submittedName>
        <fullName evidence="5">UBP1-associated protein like</fullName>
    </submittedName>
</protein>
<dbReference type="PROSITE" id="PS50102">
    <property type="entry name" value="RRM"/>
    <property type="match status" value="2"/>
</dbReference>
<dbReference type="InterPro" id="IPR012677">
    <property type="entry name" value="Nucleotide-bd_a/b_plait_sf"/>
</dbReference>
<dbReference type="OrthoDB" id="1875751at2759"/>
<feature type="compositionally biased region" description="Basic residues" evidence="3">
    <location>
        <begin position="1"/>
        <end position="13"/>
    </location>
</feature>
<evidence type="ECO:0000259" key="4">
    <source>
        <dbReference type="PROSITE" id="PS50102"/>
    </source>
</evidence>
<dbReference type="Proteomes" id="UP000241394">
    <property type="component" value="Chromosome LG9"/>
</dbReference>
<dbReference type="STRING" id="1590841.A0A2R6R694"/>
<dbReference type="SUPFAM" id="SSF54928">
    <property type="entry name" value="RNA-binding domain, RBD"/>
    <property type="match status" value="1"/>
</dbReference>
<sequence length="411" mass="43163">MARTSAAKKRKVTKNQPEITKPEEKKKPIKKKPQIQTDSDTSPASSDSASDSDSDFDSNKIQKLLDPYTKEQLIAFLVDAAASDDALFRRLRDAADGDVSHRKIFVHGLGWDTTRETLTAAFEPFGEIEDCHLVADKVTGRAKGYAFVLFKTRRAAAKALKNPSKKIGNRMASCQLASAGPGPSPQSQDGSNRKIYVSNVPTDVDREKLRSFFEKFGEIESGPIGFDMYTGKSRGFALFVYKSEESVRKVLQEPYKVFEGQQLHCKKAAEGKGKIGGGTAAVTTVVQPVQGPVLAALAAAQNFALFGQNPMYSGYIGNPNPGLNPIVGSGVGGFGPGVIGSGQMAQVGGGFPGYGAVGSHGLGSLGGGQSVLGSYGSGGPALQGLQHAYPSSQIGQTSSAPGASGSFSGYP</sequence>
<dbReference type="GO" id="GO:0005634">
    <property type="term" value="C:nucleus"/>
    <property type="evidence" value="ECO:0007669"/>
    <property type="project" value="TreeGrafter"/>
</dbReference>
<dbReference type="InterPro" id="IPR035979">
    <property type="entry name" value="RBD_domain_sf"/>
</dbReference>
<dbReference type="FunCoup" id="A0A2R6R694">
    <property type="interactions" value="3204"/>
</dbReference>
<reference evidence="5 6" key="1">
    <citation type="submission" date="2017-07" db="EMBL/GenBank/DDBJ databases">
        <title>An improved, manually edited Actinidia chinensis var. chinensis (kiwifruit) genome highlights the challenges associated with draft genomes and gene prediction in plants.</title>
        <authorList>
            <person name="Pilkington S."/>
            <person name="Crowhurst R."/>
            <person name="Hilario E."/>
            <person name="Nardozza S."/>
            <person name="Fraser L."/>
            <person name="Peng Y."/>
            <person name="Gunaseelan K."/>
            <person name="Simpson R."/>
            <person name="Tahir J."/>
            <person name="Deroles S."/>
            <person name="Templeton K."/>
            <person name="Luo Z."/>
            <person name="Davy M."/>
            <person name="Cheng C."/>
            <person name="Mcneilage M."/>
            <person name="Scaglione D."/>
            <person name="Liu Y."/>
            <person name="Zhang Q."/>
            <person name="Datson P."/>
            <person name="De Silva N."/>
            <person name="Gardiner S."/>
            <person name="Bassett H."/>
            <person name="Chagne D."/>
            <person name="Mccallum J."/>
            <person name="Dzierzon H."/>
            <person name="Deng C."/>
            <person name="Wang Y.-Y."/>
            <person name="Barron N."/>
            <person name="Manako K."/>
            <person name="Bowen J."/>
            <person name="Foster T."/>
            <person name="Erridge Z."/>
            <person name="Tiffin H."/>
            <person name="Waite C."/>
            <person name="Davies K."/>
            <person name="Grierson E."/>
            <person name="Laing W."/>
            <person name="Kirk R."/>
            <person name="Chen X."/>
            <person name="Wood M."/>
            <person name="Montefiori M."/>
            <person name="Brummell D."/>
            <person name="Schwinn K."/>
            <person name="Catanach A."/>
            <person name="Fullerton C."/>
            <person name="Li D."/>
            <person name="Meiyalaghan S."/>
            <person name="Nieuwenhuizen N."/>
            <person name="Read N."/>
            <person name="Prakash R."/>
            <person name="Hunter D."/>
            <person name="Zhang H."/>
            <person name="Mckenzie M."/>
            <person name="Knabel M."/>
            <person name="Harris A."/>
            <person name="Allan A."/>
            <person name="Chen A."/>
            <person name="Janssen B."/>
            <person name="Plunkett B."/>
            <person name="Dwamena C."/>
            <person name="Voogd C."/>
            <person name="Leif D."/>
            <person name="Lafferty D."/>
            <person name="Souleyre E."/>
            <person name="Varkonyi-Gasic E."/>
            <person name="Gambi F."/>
            <person name="Hanley J."/>
            <person name="Yao J.-L."/>
            <person name="Cheung J."/>
            <person name="David K."/>
            <person name="Warren B."/>
            <person name="Marsh K."/>
            <person name="Snowden K."/>
            <person name="Lin-Wang K."/>
            <person name="Brian L."/>
            <person name="Martinez-Sanchez M."/>
            <person name="Wang M."/>
            <person name="Ileperuma N."/>
            <person name="Macnee N."/>
            <person name="Campin R."/>
            <person name="Mcatee P."/>
            <person name="Drummond R."/>
            <person name="Espley R."/>
            <person name="Ireland H."/>
            <person name="Wu R."/>
            <person name="Atkinson R."/>
            <person name="Karunairetnam S."/>
            <person name="Bulley S."/>
            <person name="Chunkath S."/>
            <person name="Hanley Z."/>
            <person name="Storey R."/>
            <person name="Thrimawithana A."/>
            <person name="Thomson S."/>
            <person name="David C."/>
            <person name="Testolin R."/>
        </authorList>
    </citation>
    <scope>NUCLEOTIDE SEQUENCE [LARGE SCALE GENOMIC DNA]</scope>
    <source>
        <strain evidence="6">cv. Red5</strain>
        <tissue evidence="5">Young leaf</tissue>
    </source>
</reference>
<dbReference type="EMBL" id="NKQK01000009">
    <property type="protein sequence ID" value="PSS21524.1"/>
    <property type="molecule type" value="Genomic_DNA"/>
</dbReference>
<comment type="caution">
    <text evidence="5">The sequence shown here is derived from an EMBL/GenBank/DDBJ whole genome shotgun (WGS) entry which is preliminary data.</text>
</comment>
<keyword evidence="1 2" id="KW-0694">RNA-binding</keyword>
<feature type="domain" description="RRM" evidence="4">
    <location>
        <begin position="102"/>
        <end position="202"/>
    </location>
</feature>
<evidence type="ECO:0000256" key="2">
    <source>
        <dbReference type="PROSITE-ProRule" id="PRU00176"/>
    </source>
</evidence>
<accession>A0A2R6R694</accession>
<dbReference type="PANTHER" id="PTHR48024:SF9">
    <property type="entry name" value="UBP1-ASSOCIATED PROTEINS 1A-RELATED"/>
    <property type="match status" value="1"/>
</dbReference>
<evidence type="ECO:0000256" key="3">
    <source>
        <dbReference type="SAM" id="MobiDB-lite"/>
    </source>
</evidence>
<dbReference type="Gramene" id="PSS21524">
    <property type="protein sequence ID" value="PSS21524"/>
    <property type="gene ID" value="CEY00_Acc10572"/>
</dbReference>
<evidence type="ECO:0000313" key="6">
    <source>
        <dbReference type="Proteomes" id="UP000241394"/>
    </source>
</evidence>
<dbReference type="GO" id="GO:0003723">
    <property type="term" value="F:RNA binding"/>
    <property type="evidence" value="ECO:0007669"/>
    <property type="project" value="UniProtKB-UniRule"/>
</dbReference>
<dbReference type="Pfam" id="PF00076">
    <property type="entry name" value="RRM_1"/>
    <property type="match status" value="2"/>
</dbReference>
<feature type="compositionally biased region" description="Low complexity" evidence="3">
    <location>
        <begin position="34"/>
        <end position="49"/>
    </location>
</feature>
<feature type="region of interest" description="Disordered" evidence="3">
    <location>
        <begin position="1"/>
        <end position="58"/>
    </location>
</feature>
<organism evidence="5 6">
    <name type="scientific">Actinidia chinensis var. chinensis</name>
    <name type="common">Chinese soft-hair kiwi</name>
    <dbReference type="NCBI Taxonomy" id="1590841"/>
    <lineage>
        <taxon>Eukaryota</taxon>
        <taxon>Viridiplantae</taxon>
        <taxon>Streptophyta</taxon>
        <taxon>Embryophyta</taxon>
        <taxon>Tracheophyta</taxon>
        <taxon>Spermatophyta</taxon>
        <taxon>Magnoliopsida</taxon>
        <taxon>eudicotyledons</taxon>
        <taxon>Gunneridae</taxon>
        <taxon>Pentapetalae</taxon>
        <taxon>asterids</taxon>
        <taxon>Ericales</taxon>
        <taxon>Actinidiaceae</taxon>
        <taxon>Actinidia</taxon>
    </lineage>
</organism>
<reference evidence="6" key="2">
    <citation type="journal article" date="2018" name="BMC Genomics">
        <title>A manually annotated Actinidia chinensis var. chinensis (kiwifruit) genome highlights the challenges associated with draft genomes and gene prediction in plants.</title>
        <authorList>
            <person name="Pilkington S.M."/>
            <person name="Crowhurst R."/>
            <person name="Hilario E."/>
            <person name="Nardozza S."/>
            <person name="Fraser L."/>
            <person name="Peng Y."/>
            <person name="Gunaseelan K."/>
            <person name="Simpson R."/>
            <person name="Tahir J."/>
            <person name="Deroles S.C."/>
            <person name="Templeton K."/>
            <person name="Luo Z."/>
            <person name="Davy M."/>
            <person name="Cheng C."/>
            <person name="McNeilage M."/>
            <person name="Scaglione D."/>
            <person name="Liu Y."/>
            <person name="Zhang Q."/>
            <person name="Datson P."/>
            <person name="De Silva N."/>
            <person name="Gardiner S.E."/>
            <person name="Bassett H."/>
            <person name="Chagne D."/>
            <person name="McCallum J."/>
            <person name="Dzierzon H."/>
            <person name="Deng C."/>
            <person name="Wang Y.Y."/>
            <person name="Barron L."/>
            <person name="Manako K."/>
            <person name="Bowen J."/>
            <person name="Foster T.M."/>
            <person name="Erridge Z.A."/>
            <person name="Tiffin H."/>
            <person name="Waite C.N."/>
            <person name="Davies K.M."/>
            <person name="Grierson E.P."/>
            <person name="Laing W.A."/>
            <person name="Kirk R."/>
            <person name="Chen X."/>
            <person name="Wood M."/>
            <person name="Montefiori M."/>
            <person name="Brummell D.A."/>
            <person name="Schwinn K.E."/>
            <person name="Catanach A."/>
            <person name="Fullerton C."/>
            <person name="Li D."/>
            <person name="Meiyalaghan S."/>
            <person name="Nieuwenhuizen N."/>
            <person name="Read N."/>
            <person name="Prakash R."/>
            <person name="Hunter D."/>
            <person name="Zhang H."/>
            <person name="McKenzie M."/>
            <person name="Knabel M."/>
            <person name="Harris A."/>
            <person name="Allan A.C."/>
            <person name="Gleave A."/>
            <person name="Chen A."/>
            <person name="Janssen B.J."/>
            <person name="Plunkett B."/>
            <person name="Ampomah-Dwamena C."/>
            <person name="Voogd C."/>
            <person name="Leif D."/>
            <person name="Lafferty D."/>
            <person name="Souleyre E.J.F."/>
            <person name="Varkonyi-Gasic E."/>
            <person name="Gambi F."/>
            <person name="Hanley J."/>
            <person name="Yao J.L."/>
            <person name="Cheung J."/>
            <person name="David K.M."/>
            <person name="Warren B."/>
            <person name="Marsh K."/>
            <person name="Snowden K.C."/>
            <person name="Lin-Wang K."/>
            <person name="Brian L."/>
            <person name="Martinez-Sanchez M."/>
            <person name="Wang M."/>
            <person name="Ileperuma N."/>
            <person name="Macnee N."/>
            <person name="Campin R."/>
            <person name="McAtee P."/>
            <person name="Drummond R.S.M."/>
            <person name="Espley R.V."/>
            <person name="Ireland H.S."/>
            <person name="Wu R."/>
            <person name="Atkinson R.G."/>
            <person name="Karunairetnam S."/>
            <person name="Bulley S."/>
            <person name="Chunkath S."/>
            <person name="Hanley Z."/>
            <person name="Storey R."/>
            <person name="Thrimawithana A.H."/>
            <person name="Thomson S."/>
            <person name="David C."/>
            <person name="Testolin R."/>
            <person name="Huang H."/>
            <person name="Hellens R.P."/>
            <person name="Schaffer R.J."/>
        </authorList>
    </citation>
    <scope>NUCLEOTIDE SEQUENCE [LARGE SCALE GENOMIC DNA]</scope>
    <source>
        <strain evidence="6">cv. Red5</strain>
    </source>
</reference>
<feature type="domain" description="RRM" evidence="4">
    <location>
        <begin position="193"/>
        <end position="270"/>
    </location>
</feature>
<dbReference type="AlphaFoldDB" id="A0A2R6R694"/>
<dbReference type="OMA" id="CQLANEP"/>
<evidence type="ECO:0000313" key="5">
    <source>
        <dbReference type="EMBL" id="PSS21524.1"/>
    </source>
</evidence>
<feature type="compositionally biased region" description="Low complexity" evidence="3">
    <location>
        <begin position="398"/>
        <end position="411"/>
    </location>
</feature>
<proteinExistence type="predicted"/>
<dbReference type="PANTHER" id="PTHR48024">
    <property type="entry name" value="GEO13361P1-RELATED"/>
    <property type="match status" value="1"/>
</dbReference>
<dbReference type="InterPro" id="IPR000504">
    <property type="entry name" value="RRM_dom"/>
</dbReference>
<dbReference type="InParanoid" id="A0A2R6R694"/>
<evidence type="ECO:0000256" key="1">
    <source>
        <dbReference type="ARBA" id="ARBA00022884"/>
    </source>
</evidence>
<gene>
    <name evidence="5" type="ORF">CEY00_Acc10572</name>
</gene>
<name>A0A2R6R694_ACTCC</name>
<dbReference type="Gene3D" id="3.30.70.330">
    <property type="match status" value="2"/>
</dbReference>
<keyword evidence="6" id="KW-1185">Reference proteome</keyword>
<dbReference type="SMART" id="SM00360">
    <property type="entry name" value="RRM"/>
    <property type="match status" value="2"/>
</dbReference>
<dbReference type="InterPro" id="IPR050886">
    <property type="entry name" value="RNA-binding_reg"/>
</dbReference>
<feature type="region of interest" description="Disordered" evidence="3">
    <location>
        <begin position="392"/>
        <end position="411"/>
    </location>
</feature>